<gene>
    <name evidence="1" type="ORF">ET471_05945</name>
</gene>
<dbReference type="RefSeq" id="WP_129187034.1">
    <property type="nucleotide sequence ID" value="NZ_CP035493.1"/>
</dbReference>
<dbReference type="Proteomes" id="UP000292118">
    <property type="component" value="Chromosome"/>
</dbReference>
<evidence type="ECO:0000313" key="1">
    <source>
        <dbReference type="EMBL" id="QAY69636.1"/>
    </source>
</evidence>
<sequence>MEPESAESFYARVAAATGADGRLPVDPDGDLGWDVFPFEAGSLRVKPLGPLADADPPRRGEDPAECWCASAPPLTDATIWHNERWRLSVAEPTSLPVSLVLGPLEHHDLPGLPAELAAEMGQLVVSVSAAMEALPSVGRAQLGKFGDGGAHLHLFFFGRPARMPQLRGSPLLDWSACLPELPADVHRANAAYVAGRVAVDMGGTAVTPA</sequence>
<reference evidence="1 2" key="1">
    <citation type="submission" date="2019-01" db="EMBL/GenBank/DDBJ databases">
        <title>Genome sequencing of strain FW10M-9.</title>
        <authorList>
            <person name="Heo J."/>
            <person name="Kim S.-J."/>
            <person name="Kim J.-S."/>
            <person name="Hong S.-B."/>
            <person name="Kwon S.-W."/>
        </authorList>
    </citation>
    <scope>NUCLEOTIDE SEQUENCE [LARGE SCALE GENOMIC DNA]</scope>
    <source>
        <strain evidence="1 2">FW10M-9</strain>
    </source>
</reference>
<dbReference type="OrthoDB" id="3867598at2"/>
<dbReference type="SUPFAM" id="SSF54197">
    <property type="entry name" value="HIT-like"/>
    <property type="match status" value="1"/>
</dbReference>
<name>A0A4P6F2Z9_9MICO</name>
<keyword evidence="2" id="KW-1185">Reference proteome</keyword>
<dbReference type="InterPro" id="IPR036265">
    <property type="entry name" value="HIT-like_sf"/>
</dbReference>
<accession>A0A4P6F2Z9</accession>
<dbReference type="AlphaFoldDB" id="A0A4P6F2Z9"/>
<dbReference type="Gene3D" id="3.30.428.10">
    <property type="entry name" value="HIT-like"/>
    <property type="match status" value="1"/>
</dbReference>
<dbReference type="EMBL" id="CP035493">
    <property type="protein sequence ID" value="QAY69636.1"/>
    <property type="molecule type" value="Genomic_DNA"/>
</dbReference>
<proteinExistence type="predicted"/>
<dbReference type="KEGG" id="xya:ET471_05945"/>
<organism evidence="1 2">
    <name type="scientific">Xylanimonas protaetiae</name>
    <dbReference type="NCBI Taxonomy" id="2509457"/>
    <lineage>
        <taxon>Bacteria</taxon>
        <taxon>Bacillati</taxon>
        <taxon>Actinomycetota</taxon>
        <taxon>Actinomycetes</taxon>
        <taxon>Micrococcales</taxon>
        <taxon>Promicromonosporaceae</taxon>
        <taxon>Xylanimonas</taxon>
    </lineage>
</organism>
<protein>
    <recommendedName>
        <fullName evidence="3">HIT domain-containing protein</fullName>
    </recommendedName>
</protein>
<evidence type="ECO:0000313" key="2">
    <source>
        <dbReference type="Proteomes" id="UP000292118"/>
    </source>
</evidence>
<evidence type="ECO:0008006" key="3">
    <source>
        <dbReference type="Google" id="ProtNLM"/>
    </source>
</evidence>